<evidence type="ECO:0000313" key="1">
    <source>
        <dbReference type="EMBL" id="KAL0275429.1"/>
    </source>
</evidence>
<accession>A0AAW2HZR5</accession>
<gene>
    <name evidence="1" type="ORF">PYX00_003277</name>
</gene>
<dbReference type="AlphaFoldDB" id="A0AAW2HZR5"/>
<sequence>MAHERQWKARLPSKAPEMCFSGRRTVRSCVPRRRGRCETQKFRTLYLRVYGLFRITGDYPGSVQQLMKNLPEPFCADWDRCSWH</sequence>
<protein>
    <recommendedName>
        <fullName evidence="2">Transposase</fullName>
    </recommendedName>
</protein>
<reference evidence="1" key="1">
    <citation type="journal article" date="2024" name="Gigascience">
        <title>Chromosome-level genome of the poultry shaft louse Menopon gallinae provides insight into the host-switching and adaptive evolution of parasitic lice.</title>
        <authorList>
            <person name="Xu Y."/>
            <person name="Ma L."/>
            <person name="Liu S."/>
            <person name="Liang Y."/>
            <person name="Liu Q."/>
            <person name="He Z."/>
            <person name="Tian L."/>
            <person name="Duan Y."/>
            <person name="Cai W."/>
            <person name="Li H."/>
            <person name="Song F."/>
        </authorList>
    </citation>
    <scope>NUCLEOTIDE SEQUENCE</scope>
    <source>
        <strain evidence="1">Cailab_2023a</strain>
    </source>
</reference>
<proteinExistence type="predicted"/>
<organism evidence="1">
    <name type="scientific">Menopon gallinae</name>
    <name type="common">poultry shaft louse</name>
    <dbReference type="NCBI Taxonomy" id="328185"/>
    <lineage>
        <taxon>Eukaryota</taxon>
        <taxon>Metazoa</taxon>
        <taxon>Ecdysozoa</taxon>
        <taxon>Arthropoda</taxon>
        <taxon>Hexapoda</taxon>
        <taxon>Insecta</taxon>
        <taxon>Pterygota</taxon>
        <taxon>Neoptera</taxon>
        <taxon>Paraneoptera</taxon>
        <taxon>Psocodea</taxon>
        <taxon>Troctomorpha</taxon>
        <taxon>Phthiraptera</taxon>
        <taxon>Amblycera</taxon>
        <taxon>Menoponidae</taxon>
        <taxon>Menopon</taxon>
    </lineage>
</organism>
<comment type="caution">
    <text evidence="1">The sequence shown here is derived from an EMBL/GenBank/DDBJ whole genome shotgun (WGS) entry which is preliminary data.</text>
</comment>
<name>A0AAW2HZR5_9NEOP</name>
<evidence type="ECO:0008006" key="2">
    <source>
        <dbReference type="Google" id="ProtNLM"/>
    </source>
</evidence>
<dbReference type="EMBL" id="JARGDH010000002">
    <property type="protein sequence ID" value="KAL0275429.1"/>
    <property type="molecule type" value="Genomic_DNA"/>
</dbReference>